<evidence type="ECO:0000313" key="4">
    <source>
        <dbReference type="Proteomes" id="UP000186868"/>
    </source>
</evidence>
<evidence type="ECO:0000313" key="3">
    <source>
        <dbReference type="EMBL" id="OKH22827.1"/>
    </source>
</evidence>
<dbReference type="Proteomes" id="UP000186868">
    <property type="component" value="Unassembled WGS sequence"/>
</dbReference>
<dbReference type="InterPro" id="IPR048378">
    <property type="entry name" value="BFA1-like_C"/>
</dbReference>
<feature type="domain" description="DUF3598" evidence="1">
    <location>
        <begin position="12"/>
        <end position="145"/>
    </location>
</feature>
<proteinExistence type="predicted"/>
<sequence length="250" mass="29180">MNPNAKTEIQVQQNWENFCQHHAIGDWHGTWTIYSSEGKVVDFFKCIRSLHVSSDGKEITHQNHYFYTDNKTETKTFGPYNKNTARALFLDNSFSWGTTTLETDSSFFFETGFRYKNRRASIVATYNENGRLNKILTIPENLAHFIELTPHSLTELESNNWRGVLRSITPELITSPAEATQWKRLEDLREHHLTLHFPEGVSISCPPQIEWGKEHFFAVDWLATSALWYRGIRYFDSRGFRAFTLETFTP</sequence>
<gene>
    <name evidence="3" type="ORF">NIES593_11970</name>
</gene>
<dbReference type="Pfam" id="PF12204">
    <property type="entry name" value="DUF3598_N"/>
    <property type="match status" value="1"/>
</dbReference>
<accession>A0A1U7HGX8</accession>
<dbReference type="OrthoDB" id="465937at2"/>
<dbReference type="SUPFAM" id="SSF50814">
    <property type="entry name" value="Lipocalins"/>
    <property type="match status" value="2"/>
</dbReference>
<evidence type="ECO:0000259" key="1">
    <source>
        <dbReference type="Pfam" id="PF12204"/>
    </source>
</evidence>
<feature type="domain" description="Biogenesis factor required for ATP synthase 1-like C-terminal" evidence="2">
    <location>
        <begin position="189"/>
        <end position="239"/>
    </location>
</feature>
<comment type="caution">
    <text evidence="3">The sequence shown here is derived from an EMBL/GenBank/DDBJ whole genome shotgun (WGS) entry which is preliminary data.</text>
</comment>
<dbReference type="InterPro" id="IPR012674">
    <property type="entry name" value="Calycin"/>
</dbReference>
<organism evidence="3 4">
    <name type="scientific">Hydrococcus rivularis NIES-593</name>
    <dbReference type="NCBI Taxonomy" id="1921803"/>
    <lineage>
        <taxon>Bacteria</taxon>
        <taxon>Bacillati</taxon>
        <taxon>Cyanobacteriota</taxon>
        <taxon>Cyanophyceae</taxon>
        <taxon>Pleurocapsales</taxon>
        <taxon>Hydrococcaceae</taxon>
        <taxon>Hydrococcus</taxon>
    </lineage>
</organism>
<reference evidence="3 4" key="1">
    <citation type="submission" date="2016-11" db="EMBL/GenBank/DDBJ databases">
        <title>Draft Genome Sequences of Nine Cyanobacterial Strains from Diverse Habitats.</title>
        <authorList>
            <person name="Zhu T."/>
            <person name="Hou S."/>
            <person name="Lu X."/>
            <person name="Hess W.R."/>
        </authorList>
    </citation>
    <scope>NUCLEOTIDE SEQUENCE [LARGE SCALE GENOMIC DNA]</scope>
    <source>
        <strain evidence="3 4">NIES-593</strain>
    </source>
</reference>
<dbReference type="STRING" id="1921803.NIES593_11970"/>
<protein>
    <submittedName>
        <fullName evidence="3">Uncharacterized protein</fullName>
    </submittedName>
</protein>
<dbReference type="RefSeq" id="WP_073599796.1">
    <property type="nucleotide sequence ID" value="NZ_MRCB01000012.1"/>
</dbReference>
<name>A0A1U7HGX8_9CYAN</name>
<keyword evidence="4" id="KW-1185">Reference proteome</keyword>
<dbReference type="InterPro" id="IPR022017">
    <property type="entry name" value="BFA1-like_DUF3598"/>
</dbReference>
<dbReference type="Gene3D" id="2.40.128.20">
    <property type="match status" value="2"/>
</dbReference>
<dbReference type="EMBL" id="MRCB01000012">
    <property type="protein sequence ID" value="OKH22827.1"/>
    <property type="molecule type" value="Genomic_DNA"/>
</dbReference>
<dbReference type="AlphaFoldDB" id="A0A1U7HGX8"/>
<dbReference type="Pfam" id="PF21053">
    <property type="entry name" value="BFA1_C"/>
    <property type="match status" value="1"/>
</dbReference>
<evidence type="ECO:0000259" key="2">
    <source>
        <dbReference type="Pfam" id="PF21053"/>
    </source>
</evidence>